<feature type="region of interest" description="Disordered" evidence="1">
    <location>
        <begin position="50"/>
        <end position="73"/>
    </location>
</feature>
<proteinExistence type="predicted"/>
<keyword evidence="3" id="KW-1185">Reference proteome</keyword>
<reference evidence="2" key="1">
    <citation type="journal article" date="2019" name="bioRxiv">
        <title>The Genome of the Zebra Mussel, Dreissena polymorpha: A Resource for Invasive Species Research.</title>
        <authorList>
            <person name="McCartney M.A."/>
            <person name="Auch B."/>
            <person name="Kono T."/>
            <person name="Mallez S."/>
            <person name="Zhang Y."/>
            <person name="Obille A."/>
            <person name="Becker A."/>
            <person name="Abrahante J.E."/>
            <person name="Garbe J."/>
            <person name="Badalamenti J.P."/>
            <person name="Herman A."/>
            <person name="Mangelson H."/>
            <person name="Liachko I."/>
            <person name="Sullivan S."/>
            <person name="Sone E.D."/>
            <person name="Koren S."/>
            <person name="Silverstein K.A.T."/>
            <person name="Beckman K.B."/>
            <person name="Gohl D.M."/>
        </authorList>
    </citation>
    <scope>NUCLEOTIDE SEQUENCE</scope>
    <source>
        <strain evidence="2">Duluth1</strain>
        <tissue evidence="2">Whole animal</tissue>
    </source>
</reference>
<dbReference type="EMBL" id="JAIWYP010000001">
    <property type="protein sequence ID" value="KAH3880102.1"/>
    <property type="molecule type" value="Genomic_DNA"/>
</dbReference>
<dbReference type="Proteomes" id="UP000828390">
    <property type="component" value="Unassembled WGS sequence"/>
</dbReference>
<protein>
    <submittedName>
        <fullName evidence="2">Uncharacterized protein</fullName>
    </submittedName>
</protein>
<dbReference type="AlphaFoldDB" id="A0A9D4MM15"/>
<gene>
    <name evidence="2" type="ORF">DPMN_004015</name>
</gene>
<sequence length="131" mass="13571">MASGEVGILGVNALRPVVLVKCYGSGYATTRAHNMGVFIVMFMRRGRRSLRGVKDRPVQSTGAGQTGARGPSAVSRVELVPTPGTGHATTLHPPTVELTVQTTTMKLRAAQLNLVQLTAAGPGGAFGLSAM</sequence>
<reference evidence="2" key="2">
    <citation type="submission" date="2020-11" db="EMBL/GenBank/DDBJ databases">
        <authorList>
            <person name="McCartney M.A."/>
            <person name="Auch B."/>
            <person name="Kono T."/>
            <person name="Mallez S."/>
            <person name="Becker A."/>
            <person name="Gohl D.M."/>
            <person name="Silverstein K.A.T."/>
            <person name="Koren S."/>
            <person name="Bechman K.B."/>
            <person name="Herman A."/>
            <person name="Abrahante J.E."/>
            <person name="Garbe J."/>
        </authorList>
    </citation>
    <scope>NUCLEOTIDE SEQUENCE</scope>
    <source>
        <strain evidence="2">Duluth1</strain>
        <tissue evidence="2">Whole animal</tissue>
    </source>
</reference>
<accession>A0A9D4MM15</accession>
<comment type="caution">
    <text evidence="2">The sequence shown here is derived from an EMBL/GenBank/DDBJ whole genome shotgun (WGS) entry which is preliminary data.</text>
</comment>
<evidence type="ECO:0000313" key="3">
    <source>
        <dbReference type="Proteomes" id="UP000828390"/>
    </source>
</evidence>
<organism evidence="2 3">
    <name type="scientific">Dreissena polymorpha</name>
    <name type="common">Zebra mussel</name>
    <name type="synonym">Mytilus polymorpha</name>
    <dbReference type="NCBI Taxonomy" id="45954"/>
    <lineage>
        <taxon>Eukaryota</taxon>
        <taxon>Metazoa</taxon>
        <taxon>Spiralia</taxon>
        <taxon>Lophotrochozoa</taxon>
        <taxon>Mollusca</taxon>
        <taxon>Bivalvia</taxon>
        <taxon>Autobranchia</taxon>
        <taxon>Heteroconchia</taxon>
        <taxon>Euheterodonta</taxon>
        <taxon>Imparidentia</taxon>
        <taxon>Neoheterodontei</taxon>
        <taxon>Myida</taxon>
        <taxon>Dreissenoidea</taxon>
        <taxon>Dreissenidae</taxon>
        <taxon>Dreissena</taxon>
    </lineage>
</organism>
<evidence type="ECO:0000313" key="2">
    <source>
        <dbReference type="EMBL" id="KAH3880102.1"/>
    </source>
</evidence>
<name>A0A9D4MM15_DREPO</name>
<evidence type="ECO:0000256" key="1">
    <source>
        <dbReference type="SAM" id="MobiDB-lite"/>
    </source>
</evidence>